<dbReference type="SUPFAM" id="SSF53850">
    <property type="entry name" value="Periplasmic binding protein-like II"/>
    <property type="match status" value="1"/>
</dbReference>
<dbReference type="PROSITE" id="PS51318">
    <property type="entry name" value="TAT"/>
    <property type="match status" value="1"/>
</dbReference>
<dbReference type="InterPro" id="IPR050490">
    <property type="entry name" value="Bact_solute-bd_prot1"/>
</dbReference>
<comment type="caution">
    <text evidence="1">The sequence shown here is derived from an EMBL/GenBank/DDBJ whole genome shotgun (WGS) entry which is preliminary data.</text>
</comment>
<protein>
    <submittedName>
        <fullName evidence="1">Multiple sugar transport system substrate-binding protein</fullName>
    </submittedName>
</protein>
<dbReference type="Gene3D" id="3.40.190.10">
    <property type="entry name" value="Periplasmic binding protein-like II"/>
    <property type="match status" value="2"/>
</dbReference>
<dbReference type="Pfam" id="PF01547">
    <property type="entry name" value="SBP_bac_1"/>
    <property type="match status" value="1"/>
</dbReference>
<sequence>MELTRRSLLAAMGVGTTALLAGCGGSNSSSSSTGSAGGDPADVSGDITFLCALFEGATGKETLEGNLLKTFNQQYPNINVTIDYTNYSKLNEKITTALAGGLMPDVLTLGVGWIPPFANKHAIAPIADSLATRYAYQSRVLEPARFDGNLYGLPMVLDVRVGAYRKDFFAEAGIDAPPTNWTDLRKFAKELTVRDSGGSVIRAGFDPFSIDLRQGWETFLFANGGEMFSEDGREVLFGGDEGVEALQLYIDLVGDGSAIFANETPEKGMPSSLQSGNSAMMMTDNSLMLTLLDQAPELIRDDKVGWFAVANPTPAIFQGGTIVSQSATSKHPEAAAALVEFLGGQDAVLAACAQRGSVPGMDELLTSDFVAGNPFVKFALENLDKSRPEGGTPAWMEIREKIKPTLQSAVVGQQSARAAIDELTGIAEAAIARL</sequence>
<dbReference type="PROSITE" id="PS51257">
    <property type="entry name" value="PROKAR_LIPOPROTEIN"/>
    <property type="match status" value="1"/>
</dbReference>
<dbReference type="InterPro" id="IPR006311">
    <property type="entry name" value="TAT_signal"/>
</dbReference>
<gene>
    <name evidence="1" type="ORF">FB473_003309</name>
</gene>
<evidence type="ECO:0000313" key="2">
    <source>
        <dbReference type="Proteomes" id="UP000749311"/>
    </source>
</evidence>
<proteinExistence type="predicted"/>
<dbReference type="RefSeq" id="WP_167171386.1">
    <property type="nucleotide sequence ID" value="NZ_BAAAOO010000006.1"/>
</dbReference>
<dbReference type="PANTHER" id="PTHR43649:SF12">
    <property type="entry name" value="DIACETYLCHITOBIOSE BINDING PROTEIN DASA"/>
    <property type="match status" value="1"/>
</dbReference>
<organism evidence="1 2">
    <name type="scientific">Brooklawnia cerclae</name>
    <dbReference type="NCBI Taxonomy" id="349934"/>
    <lineage>
        <taxon>Bacteria</taxon>
        <taxon>Bacillati</taxon>
        <taxon>Actinomycetota</taxon>
        <taxon>Actinomycetes</taxon>
        <taxon>Propionibacteriales</taxon>
        <taxon>Propionibacteriaceae</taxon>
        <taxon>Brooklawnia</taxon>
    </lineage>
</organism>
<keyword evidence="1" id="KW-0813">Transport</keyword>
<keyword evidence="2" id="KW-1185">Reference proteome</keyword>
<keyword evidence="1" id="KW-0762">Sugar transport</keyword>
<accession>A0ABX0SPC3</accession>
<dbReference type="EMBL" id="JAAMOZ010000004">
    <property type="protein sequence ID" value="NIH58612.1"/>
    <property type="molecule type" value="Genomic_DNA"/>
</dbReference>
<dbReference type="PANTHER" id="PTHR43649">
    <property type="entry name" value="ARABINOSE-BINDING PROTEIN-RELATED"/>
    <property type="match status" value="1"/>
</dbReference>
<name>A0ABX0SPC3_9ACTN</name>
<reference evidence="1 2" key="1">
    <citation type="submission" date="2020-02" db="EMBL/GenBank/DDBJ databases">
        <title>Sequencing the genomes of 1000 actinobacteria strains.</title>
        <authorList>
            <person name="Klenk H.-P."/>
        </authorList>
    </citation>
    <scope>NUCLEOTIDE SEQUENCE [LARGE SCALE GENOMIC DNA]</scope>
    <source>
        <strain evidence="1 2">DSM 19609</strain>
    </source>
</reference>
<evidence type="ECO:0000313" key="1">
    <source>
        <dbReference type="EMBL" id="NIH58612.1"/>
    </source>
</evidence>
<dbReference type="Proteomes" id="UP000749311">
    <property type="component" value="Unassembled WGS sequence"/>
</dbReference>
<dbReference type="InterPro" id="IPR006059">
    <property type="entry name" value="SBP"/>
</dbReference>